<reference evidence="2 3" key="1">
    <citation type="submission" date="2017-10" db="EMBL/GenBank/DDBJ databases">
        <title>The draft genome sequence of Lewinella nigricans NBRC 102662.</title>
        <authorList>
            <person name="Wang K."/>
        </authorList>
    </citation>
    <scope>NUCLEOTIDE SEQUENCE [LARGE SCALE GENOMIC DNA]</scope>
    <source>
        <strain evidence="2 3">NBRC 102662</strain>
    </source>
</reference>
<evidence type="ECO:0000313" key="2">
    <source>
        <dbReference type="EMBL" id="PHN01267.1"/>
    </source>
</evidence>
<comment type="caution">
    <text evidence="2">The sequence shown here is derived from an EMBL/GenBank/DDBJ whole genome shotgun (WGS) entry which is preliminary data.</text>
</comment>
<name>A0A2D0MYG5_FLAN2</name>
<dbReference type="EMBL" id="PDUD01000058">
    <property type="protein sequence ID" value="PHN01267.1"/>
    <property type="molecule type" value="Genomic_DNA"/>
</dbReference>
<gene>
    <name evidence="2" type="ORF">CRP01_37955</name>
</gene>
<dbReference type="Pfam" id="PF14065">
    <property type="entry name" value="Pvc16_N"/>
    <property type="match status" value="1"/>
</dbReference>
<dbReference type="OrthoDB" id="7560784at2"/>
<protein>
    <recommendedName>
        <fullName evidence="1">Pvc16 N-terminal domain-containing protein</fullName>
    </recommendedName>
</protein>
<dbReference type="InterPro" id="IPR025351">
    <property type="entry name" value="Pvc16_N"/>
</dbReference>
<dbReference type="Proteomes" id="UP000223913">
    <property type="component" value="Unassembled WGS sequence"/>
</dbReference>
<proteinExistence type="predicted"/>
<feature type="domain" description="Pvc16 N-terminal" evidence="1">
    <location>
        <begin position="30"/>
        <end position="210"/>
    </location>
</feature>
<sequence>MRETSKQFSGNCKLFMEMIIGMALTLMANQLKNYLIVQDASWDSTFHVLLEDANKIATDNTGNYSNHIFLSLIRIEEERTLKNSGSYRATGLNGKTIYKNPELYLNLYLLVCANFVDYANALNNLSESLAFFQAKDSFTAANTPDPIFDGMEPEEKAGFQLNLELHSLSYEQTNYLWSTFGGKQLPHFVLKARLVTIRPRLIHYQGPLVSALQSQETIS</sequence>
<organism evidence="2 3">
    <name type="scientific">Flavilitoribacter nigricans (strain ATCC 23147 / DSM 23189 / NBRC 102662 / NCIMB 1420 / SS-2)</name>
    <name type="common">Lewinella nigricans</name>
    <dbReference type="NCBI Taxonomy" id="1122177"/>
    <lineage>
        <taxon>Bacteria</taxon>
        <taxon>Pseudomonadati</taxon>
        <taxon>Bacteroidota</taxon>
        <taxon>Saprospiria</taxon>
        <taxon>Saprospirales</taxon>
        <taxon>Lewinellaceae</taxon>
        <taxon>Flavilitoribacter</taxon>
    </lineage>
</organism>
<evidence type="ECO:0000313" key="3">
    <source>
        <dbReference type="Proteomes" id="UP000223913"/>
    </source>
</evidence>
<evidence type="ECO:0000259" key="1">
    <source>
        <dbReference type="Pfam" id="PF14065"/>
    </source>
</evidence>
<keyword evidence="3" id="KW-1185">Reference proteome</keyword>
<accession>A0A2D0MYG5</accession>
<dbReference type="AlphaFoldDB" id="A0A2D0MYG5"/>